<reference evidence="1 2" key="1">
    <citation type="journal article" date="2019" name="BMC Genomics">
        <title>New insights from Opisthorchis felineus genome: update on genomics of the epidemiologically important liver flukes.</title>
        <authorList>
            <person name="Ershov N.I."/>
            <person name="Mordvinov V.A."/>
            <person name="Prokhortchouk E.B."/>
            <person name="Pakharukova M.Y."/>
            <person name="Gunbin K.V."/>
            <person name="Ustyantsev K."/>
            <person name="Genaev M.A."/>
            <person name="Blinov A.G."/>
            <person name="Mazur A."/>
            <person name="Boulygina E."/>
            <person name="Tsygankova S."/>
            <person name="Khrameeva E."/>
            <person name="Chekanov N."/>
            <person name="Fan G."/>
            <person name="Xiao A."/>
            <person name="Zhang H."/>
            <person name="Xu X."/>
            <person name="Yang H."/>
            <person name="Solovyev V."/>
            <person name="Lee S.M."/>
            <person name="Liu X."/>
            <person name="Afonnikov D.A."/>
            <person name="Skryabin K.G."/>
        </authorList>
    </citation>
    <scope>NUCLEOTIDE SEQUENCE [LARGE SCALE GENOMIC DNA]</scope>
    <source>
        <strain evidence="1">AK-0245</strain>
        <tissue evidence="1">Whole organism</tissue>
    </source>
</reference>
<accession>A0A4S2LS49</accession>
<keyword evidence="2" id="KW-1185">Reference proteome</keyword>
<dbReference type="EMBL" id="SJOL01007113">
    <property type="protein sequence ID" value="TGZ63637.1"/>
    <property type="molecule type" value="Genomic_DNA"/>
</dbReference>
<feature type="non-terminal residue" evidence="1">
    <location>
        <position position="50"/>
    </location>
</feature>
<dbReference type="Proteomes" id="UP000308267">
    <property type="component" value="Unassembled WGS sequence"/>
</dbReference>
<proteinExistence type="predicted"/>
<comment type="caution">
    <text evidence="1">The sequence shown here is derived from an EMBL/GenBank/DDBJ whole genome shotgun (WGS) entry which is preliminary data.</text>
</comment>
<protein>
    <submittedName>
        <fullName evidence="1">Uncharacterized protein</fullName>
    </submittedName>
</protein>
<evidence type="ECO:0000313" key="1">
    <source>
        <dbReference type="EMBL" id="TGZ63637.1"/>
    </source>
</evidence>
<organism evidence="1 2">
    <name type="scientific">Opisthorchis felineus</name>
    <dbReference type="NCBI Taxonomy" id="147828"/>
    <lineage>
        <taxon>Eukaryota</taxon>
        <taxon>Metazoa</taxon>
        <taxon>Spiralia</taxon>
        <taxon>Lophotrochozoa</taxon>
        <taxon>Platyhelminthes</taxon>
        <taxon>Trematoda</taxon>
        <taxon>Digenea</taxon>
        <taxon>Opisthorchiida</taxon>
        <taxon>Opisthorchiata</taxon>
        <taxon>Opisthorchiidae</taxon>
        <taxon>Opisthorchis</taxon>
    </lineage>
</organism>
<gene>
    <name evidence="1" type="ORF">CRM22_006837</name>
</gene>
<dbReference type="AlphaFoldDB" id="A0A4S2LS49"/>
<evidence type="ECO:0000313" key="2">
    <source>
        <dbReference type="Proteomes" id="UP000308267"/>
    </source>
</evidence>
<name>A0A4S2LS49_OPIFE</name>
<sequence length="50" mass="5851">MMTRVTYVLQRKSSWVQSSDSALIQTHDYKRSPDMASQNQIFWRQSVSNG</sequence>
<feature type="non-terminal residue" evidence="1">
    <location>
        <position position="1"/>
    </location>
</feature>